<reference evidence="2" key="1">
    <citation type="submission" date="2007-12" db="EMBL/GenBank/DDBJ databases">
        <title>Annotation of Entamoeba dispar SAW760.</title>
        <authorList>
            <person name="Lorenzi H."/>
            <person name="Inman J."/>
            <person name="Schobel S."/>
            <person name="Amedeo P."/>
            <person name="Caler E."/>
        </authorList>
    </citation>
    <scope>NUCLEOTIDE SEQUENCE [LARGE SCALE GENOMIC DNA]</scope>
    <source>
        <strain evidence="2">ATCC PRA-260 / SAW760</strain>
    </source>
</reference>
<keyword evidence="2" id="KW-1185">Reference proteome</keyword>
<dbReference type="RefSeq" id="XP_001738134.1">
    <property type="nucleotide sequence ID" value="XM_001738082.1"/>
</dbReference>
<dbReference type="AlphaFoldDB" id="B0EIU5"/>
<dbReference type="GeneID" id="5883197"/>
<evidence type="ECO:0000313" key="1">
    <source>
        <dbReference type="EMBL" id="EDR25547.1"/>
    </source>
</evidence>
<gene>
    <name evidence="1" type="ORF">EDI_077060</name>
</gene>
<dbReference type="OrthoDB" id="10449882at2759"/>
<dbReference type="Proteomes" id="UP000008076">
    <property type="component" value="Unassembled WGS sequence"/>
</dbReference>
<proteinExistence type="predicted"/>
<evidence type="ECO:0000313" key="2">
    <source>
        <dbReference type="Proteomes" id="UP000008076"/>
    </source>
</evidence>
<dbReference type="eggNOG" id="ENOG502RIEF">
    <property type="taxonomic scope" value="Eukaryota"/>
</dbReference>
<dbReference type="EMBL" id="DS549500">
    <property type="protein sequence ID" value="EDR25547.1"/>
    <property type="molecule type" value="Genomic_DNA"/>
</dbReference>
<accession>B0EIU5</accession>
<dbReference type="VEuPathDB" id="AmoebaDB:EDI_077060"/>
<dbReference type="OMA" id="FKDNTNP"/>
<name>B0EIU5_ENTDS</name>
<organism evidence="2">
    <name type="scientific">Entamoeba dispar (strain ATCC PRA-260 / SAW760)</name>
    <dbReference type="NCBI Taxonomy" id="370354"/>
    <lineage>
        <taxon>Eukaryota</taxon>
        <taxon>Amoebozoa</taxon>
        <taxon>Evosea</taxon>
        <taxon>Archamoebae</taxon>
        <taxon>Mastigamoebida</taxon>
        <taxon>Entamoebidae</taxon>
        <taxon>Entamoeba</taxon>
    </lineage>
</organism>
<protein>
    <submittedName>
        <fullName evidence="1">Uncharacterized protein</fullName>
    </submittedName>
</protein>
<dbReference type="KEGG" id="edi:EDI_077060"/>
<sequence length="113" mass="13002">MLKKYSGISFNQELNCSVYLGRKYLLIFKDNTNPLTDIPFKAIEIEKIKKKESFEKNKPISGLRLSMKSSYPFFSEKFILSGNQNQIDNLQSQIDSLIQGETKIFSSSQLKLP</sequence>